<dbReference type="AlphaFoldDB" id="A0A160NU05"/>
<accession>A0A160NU05</accession>
<organism evidence="2 3">
    <name type="scientific">Streptomyces laurentii</name>
    <dbReference type="NCBI Taxonomy" id="39478"/>
    <lineage>
        <taxon>Bacteria</taxon>
        <taxon>Bacillati</taxon>
        <taxon>Actinomycetota</taxon>
        <taxon>Actinomycetes</taxon>
        <taxon>Kitasatosporales</taxon>
        <taxon>Streptomycetaceae</taxon>
        <taxon>Streptomyces</taxon>
    </lineage>
</organism>
<dbReference type="Proteomes" id="UP000217676">
    <property type="component" value="Chromosome"/>
</dbReference>
<reference evidence="2 3" key="1">
    <citation type="journal article" date="2016" name="Genome Announc.">
        <title>Complete Genome Sequence of Thiostrepton-Producing Streptomyces laurentii ATCC 31255.</title>
        <authorList>
            <person name="Doi K."/>
            <person name="Fujino Y."/>
            <person name="Nagayoshi Y."/>
            <person name="Ohshima T."/>
            <person name="Ogata S."/>
        </authorList>
    </citation>
    <scope>NUCLEOTIDE SEQUENCE [LARGE SCALE GENOMIC DNA]</scope>
    <source>
        <strain evidence="2 3">ATCC 31255</strain>
    </source>
</reference>
<feature type="region of interest" description="Disordered" evidence="1">
    <location>
        <begin position="67"/>
        <end position="105"/>
    </location>
</feature>
<gene>
    <name evidence="2" type="ORF">SLA_0028</name>
</gene>
<dbReference type="EMBL" id="AP017424">
    <property type="protein sequence ID" value="BAU80983.1"/>
    <property type="molecule type" value="Genomic_DNA"/>
</dbReference>
<sequence>MHTTRLPARARTHHTPRPYGGRALARFLPALLYALCVFLAAPAPAPAPASASASASAHAAASLPAPLPASAAAAAVADGVSAAPADDPHPHTTGPTSAASAAEAAELPAAVEHTVRFPAPPAAPPLLRTAGGEPVRGRVEADPRRERAPPGLPYDPQAPRGPPSTRHS</sequence>
<feature type="compositionally biased region" description="Basic and acidic residues" evidence="1">
    <location>
        <begin position="135"/>
        <end position="148"/>
    </location>
</feature>
<evidence type="ECO:0000256" key="1">
    <source>
        <dbReference type="SAM" id="MobiDB-lite"/>
    </source>
</evidence>
<dbReference type="KEGG" id="slau:SLA_0028"/>
<keyword evidence="3" id="KW-1185">Reference proteome</keyword>
<feature type="region of interest" description="Disordered" evidence="1">
    <location>
        <begin position="117"/>
        <end position="168"/>
    </location>
</feature>
<evidence type="ECO:0000313" key="3">
    <source>
        <dbReference type="Proteomes" id="UP000217676"/>
    </source>
</evidence>
<feature type="compositionally biased region" description="Low complexity" evidence="1">
    <location>
        <begin position="67"/>
        <end position="85"/>
    </location>
</feature>
<protein>
    <submittedName>
        <fullName evidence="2">Uncharacterized protein</fullName>
    </submittedName>
</protein>
<proteinExistence type="predicted"/>
<evidence type="ECO:0000313" key="2">
    <source>
        <dbReference type="EMBL" id="BAU80983.1"/>
    </source>
</evidence>
<name>A0A160NU05_STRLU</name>